<evidence type="ECO:0000313" key="3">
    <source>
        <dbReference type="EMBL" id="QHU08436.1"/>
    </source>
</evidence>
<dbReference type="AlphaFoldDB" id="A0A6C0JUF0"/>
<dbReference type="Pfam" id="PF02719">
    <property type="entry name" value="Polysacc_synt_2"/>
    <property type="match status" value="1"/>
</dbReference>
<dbReference type="InterPro" id="IPR051203">
    <property type="entry name" value="Polysaccharide_Synthase-Rel"/>
</dbReference>
<evidence type="ECO:0000256" key="1">
    <source>
        <dbReference type="ARBA" id="ARBA00007430"/>
    </source>
</evidence>
<dbReference type="PANTHER" id="PTHR43318">
    <property type="entry name" value="UDP-N-ACETYLGLUCOSAMINE 4,6-DEHYDRATASE"/>
    <property type="match status" value="1"/>
</dbReference>
<comment type="similarity">
    <text evidence="1">Belongs to the polysaccharide synthase family.</text>
</comment>
<accession>A0A6C0JUF0</accession>
<feature type="domain" description="Polysaccharide biosynthesis protein CapD-like" evidence="2">
    <location>
        <begin position="9"/>
        <end position="291"/>
    </location>
</feature>
<dbReference type="PANTHER" id="PTHR43318:SF2">
    <property type="entry name" value="UDP-N-ACETYLGLUCOSAMINE 4,6-DEHYDRATASE (INVERTING)"/>
    <property type="match status" value="1"/>
</dbReference>
<proteinExistence type="inferred from homology"/>
<sequence length="327" mass="37078">MTSFVGKTIMIFGGSGSLGNKLIEKYLADNKIVNYSRDENKHWLMELQYKSKNLTNIIGDIRDLTKVQQSIIRINPHIIIVGAALKHIDRCEFETDECLSTNITGLKNVLNSVELFRPNLTNLSTICFISTDKACSPVNTYGMSKGICENYMVEKSKYARLSPMPIKYVTVRYGNVLNSRGSIIPILENKGKDPECKNFTLTHPDMTRFIMFLEDAVSLIEYAILNASNGDIVIPKLNSMNIKDLIELYSDKFNKPIVITGIRPGENVYETLINEMQSLRTEETDKYYHIKPSYLGLVPGTNFVYNSAQSILTKQQLKTYLSLHFSL</sequence>
<protein>
    <recommendedName>
        <fullName evidence="2">Polysaccharide biosynthesis protein CapD-like domain-containing protein</fullName>
    </recommendedName>
</protein>
<name>A0A6C0JUF0_9ZZZZ</name>
<dbReference type="InterPro" id="IPR003869">
    <property type="entry name" value="Polysac_CapD-like"/>
</dbReference>
<reference evidence="3" key="1">
    <citation type="journal article" date="2020" name="Nature">
        <title>Giant virus diversity and host interactions through global metagenomics.</title>
        <authorList>
            <person name="Schulz F."/>
            <person name="Roux S."/>
            <person name="Paez-Espino D."/>
            <person name="Jungbluth S."/>
            <person name="Walsh D.A."/>
            <person name="Denef V.J."/>
            <person name="McMahon K.D."/>
            <person name="Konstantinidis K.T."/>
            <person name="Eloe-Fadrosh E.A."/>
            <person name="Kyrpides N.C."/>
            <person name="Woyke T."/>
        </authorList>
    </citation>
    <scope>NUCLEOTIDE SEQUENCE</scope>
    <source>
        <strain evidence="3">GVMAG-S-1062768-28</strain>
    </source>
</reference>
<organism evidence="3">
    <name type="scientific">viral metagenome</name>
    <dbReference type="NCBI Taxonomy" id="1070528"/>
    <lineage>
        <taxon>unclassified sequences</taxon>
        <taxon>metagenomes</taxon>
        <taxon>organismal metagenomes</taxon>
    </lineage>
</organism>
<dbReference type="EMBL" id="MN740696">
    <property type="protein sequence ID" value="QHU08436.1"/>
    <property type="molecule type" value="Genomic_DNA"/>
</dbReference>
<dbReference type="InterPro" id="IPR036291">
    <property type="entry name" value="NAD(P)-bd_dom_sf"/>
</dbReference>
<dbReference type="Gene3D" id="3.40.50.720">
    <property type="entry name" value="NAD(P)-binding Rossmann-like Domain"/>
    <property type="match status" value="1"/>
</dbReference>
<evidence type="ECO:0000259" key="2">
    <source>
        <dbReference type="Pfam" id="PF02719"/>
    </source>
</evidence>
<dbReference type="SUPFAM" id="SSF51735">
    <property type="entry name" value="NAD(P)-binding Rossmann-fold domains"/>
    <property type="match status" value="1"/>
</dbReference>